<keyword evidence="2" id="KW-0812">Transmembrane</keyword>
<dbReference type="InterPro" id="IPR002528">
    <property type="entry name" value="MATE_fam"/>
</dbReference>
<sequence>MHLYELMSIFINILGWTCAVALGFNAAISVRVSNELGAAHPRAAKFSVAVVVISSFLMALLFPIGFDKKILGAGVAIGAGWQSLVAYMNIACFYLFGIPLGLIFGYALKMGVRGIWWGMTFGTVVQTLCLFLMVYKTNWNKEASVAAKRIKQWGGETDDKLDLEK</sequence>
<evidence type="ECO:0000313" key="4">
    <source>
        <dbReference type="Proteomes" id="UP000826271"/>
    </source>
</evidence>
<dbReference type="Proteomes" id="UP000826271">
    <property type="component" value="Unassembled WGS sequence"/>
</dbReference>
<organism evidence="3 4">
    <name type="scientific">Buddleja alternifolia</name>
    <dbReference type="NCBI Taxonomy" id="168488"/>
    <lineage>
        <taxon>Eukaryota</taxon>
        <taxon>Viridiplantae</taxon>
        <taxon>Streptophyta</taxon>
        <taxon>Embryophyta</taxon>
        <taxon>Tracheophyta</taxon>
        <taxon>Spermatophyta</taxon>
        <taxon>Magnoliopsida</taxon>
        <taxon>eudicotyledons</taxon>
        <taxon>Gunneridae</taxon>
        <taxon>Pentapetalae</taxon>
        <taxon>asterids</taxon>
        <taxon>lamiids</taxon>
        <taxon>Lamiales</taxon>
        <taxon>Scrophulariaceae</taxon>
        <taxon>Buddlejeae</taxon>
        <taxon>Buddleja</taxon>
    </lineage>
</organism>
<reference evidence="3" key="1">
    <citation type="submission" date="2019-10" db="EMBL/GenBank/DDBJ databases">
        <authorList>
            <person name="Zhang R."/>
            <person name="Pan Y."/>
            <person name="Wang J."/>
            <person name="Ma R."/>
            <person name="Yu S."/>
        </authorList>
    </citation>
    <scope>NUCLEOTIDE SEQUENCE</scope>
    <source>
        <strain evidence="3">LA-IB0</strain>
        <tissue evidence="3">Leaf</tissue>
    </source>
</reference>
<keyword evidence="4" id="KW-1185">Reference proteome</keyword>
<evidence type="ECO:0000256" key="2">
    <source>
        <dbReference type="SAM" id="Phobius"/>
    </source>
</evidence>
<feature type="transmembrane region" description="Helical" evidence="2">
    <location>
        <begin position="86"/>
        <end position="108"/>
    </location>
</feature>
<accession>A0AAV6W416</accession>
<dbReference type="PANTHER" id="PTHR11206">
    <property type="entry name" value="MULTIDRUG RESISTANCE PROTEIN"/>
    <property type="match status" value="1"/>
</dbReference>
<dbReference type="GO" id="GO:0016020">
    <property type="term" value="C:membrane"/>
    <property type="evidence" value="ECO:0007669"/>
    <property type="project" value="InterPro"/>
</dbReference>
<keyword evidence="2" id="KW-0472">Membrane</keyword>
<dbReference type="AlphaFoldDB" id="A0AAV6W416"/>
<comment type="similarity">
    <text evidence="1">Belongs to the multi antimicrobial extrusion (MATE) (TC 2.A.66.1) family.</text>
</comment>
<evidence type="ECO:0000256" key="1">
    <source>
        <dbReference type="ARBA" id="ARBA00010199"/>
    </source>
</evidence>
<protein>
    <submittedName>
        <fullName evidence="3">Uncharacterized protein</fullName>
    </submittedName>
</protein>
<dbReference type="Pfam" id="PF01554">
    <property type="entry name" value="MatE"/>
    <property type="match status" value="1"/>
</dbReference>
<feature type="transmembrane region" description="Helical" evidence="2">
    <location>
        <begin position="115"/>
        <end position="135"/>
    </location>
</feature>
<name>A0AAV6W416_9LAMI</name>
<evidence type="ECO:0000313" key="3">
    <source>
        <dbReference type="EMBL" id="KAG8366056.1"/>
    </source>
</evidence>
<proteinExistence type="inferred from homology"/>
<dbReference type="GO" id="GO:0015297">
    <property type="term" value="F:antiporter activity"/>
    <property type="evidence" value="ECO:0007669"/>
    <property type="project" value="InterPro"/>
</dbReference>
<gene>
    <name evidence="3" type="ORF">BUALT_Bualt17G0036300</name>
</gene>
<dbReference type="EMBL" id="WHWC01000017">
    <property type="protein sequence ID" value="KAG8366056.1"/>
    <property type="molecule type" value="Genomic_DNA"/>
</dbReference>
<feature type="transmembrane region" description="Helical" evidence="2">
    <location>
        <begin position="6"/>
        <end position="28"/>
    </location>
</feature>
<dbReference type="GO" id="GO:0042910">
    <property type="term" value="F:xenobiotic transmembrane transporter activity"/>
    <property type="evidence" value="ECO:0007669"/>
    <property type="project" value="InterPro"/>
</dbReference>
<keyword evidence="2" id="KW-1133">Transmembrane helix</keyword>
<feature type="transmembrane region" description="Helical" evidence="2">
    <location>
        <begin position="48"/>
        <end position="66"/>
    </location>
</feature>
<comment type="caution">
    <text evidence="3">The sequence shown here is derived from an EMBL/GenBank/DDBJ whole genome shotgun (WGS) entry which is preliminary data.</text>
</comment>